<dbReference type="GO" id="GO:0016758">
    <property type="term" value="F:hexosyltransferase activity"/>
    <property type="evidence" value="ECO:0007669"/>
    <property type="project" value="UniProtKB-ARBA"/>
</dbReference>
<dbReference type="EMBL" id="CYXM01000001">
    <property type="protein sequence ID" value="CUM75272.1"/>
    <property type="molecule type" value="Genomic_DNA"/>
</dbReference>
<gene>
    <name evidence="3" type="primary">spsA</name>
    <name evidence="2" type="synonym">spsA_1</name>
    <name evidence="13" type="ORF">DW001_09430</name>
    <name evidence="12" type="ORF">DW912_11785</name>
    <name evidence="11" type="ORF">DWV45_01165</name>
    <name evidence="10" type="ORF">DXB72_03450</name>
    <name evidence="9" type="ORF">DXD13_02275</name>
    <name evidence="8" type="ORF">DXD95_02055</name>
    <name evidence="3" type="ORF">ERS852497_01327</name>
    <name evidence="2" type="ORF">ERS852580_00409</name>
    <name evidence="14" type="ORF">FYL37_07705</name>
    <name evidence="7" type="ORF">G4312_04520</name>
    <name evidence="6" type="ORF">GKE07_02205</name>
    <name evidence="4" type="ORF">LIZ56_06220</name>
    <name evidence="5" type="ORF">LIZ82_03175</name>
</gene>
<dbReference type="OrthoDB" id="9802649at2"/>
<dbReference type="AlphaFoldDB" id="A0A174J159"/>
<evidence type="ECO:0000313" key="11">
    <source>
        <dbReference type="EMBL" id="RGW89718.1"/>
    </source>
</evidence>
<dbReference type="EMBL" id="JAAIMP010000004">
    <property type="protein sequence ID" value="NSC76559.1"/>
    <property type="molecule type" value="Genomic_DNA"/>
</dbReference>
<reference evidence="4" key="8">
    <citation type="submission" date="2021-10" db="EMBL/GenBank/DDBJ databases">
        <title>Collection of gut derived symbiotic bacterial strains cultured from healthy donors.</title>
        <authorList>
            <person name="Lin H."/>
            <person name="Littmann E."/>
            <person name="Kohout C."/>
            <person name="Pamer E.G."/>
        </authorList>
    </citation>
    <scope>NUCLEOTIDE SEQUENCE</scope>
    <source>
        <strain evidence="5">DFI.7.28A</strain>
        <strain evidence="4">DFI.9.42</strain>
    </source>
</reference>
<dbReference type="InterPro" id="IPR029044">
    <property type="entry name" value="Nucleotide-diphossugar_trans"/>
</dbReference>
<evidence type="ECO:0000259" key="1">
    <source>
        <dbReference type="Pfam" id="PF00535"/>
    </source>
</evidence>
<dbReference type="Proteomes" id="UP000266698">
    <property type="component" value="Unassembled WGS sequence"/>
</dbReference>
<feature type="domain" description="Glycosyltransferase 2-like" evidence="1">
    <location>
        <begin position="9"/>
        <end position="113"/>
    </location>
</feature>
<dbReference type="Pfam" id="PF00535">
    <property type="entry name" value="Glycos_transf_2"/>
    <property type="match status" value="1"/>
</dbReference>
<dbReference type="Proteomes" id="UP000479563">
    <property type="component" value="Unassembled WGS sequence"/>
</dbReference>
<keyword evidence="6" id="KW-0808">Transferase</keyword>
<evidence type="ECO:0000313" key="9">
    <source>
        <dbReference type="EMBL" id="RGK45050.1"/>
    </source>
</evidence>
<dbReference type="EMBL" id="VSTG01000008">
    <property type="protein sequence ID" value="TYL58087.1"/>
    <property type="molecule type" value="Genomic_DNA"/>
</dbReference>
<dbReference type="Proteomes" id="UP000261052">
    <property type="component" value="Unassembled WGS sequence"/>
</dbReference>
<evidence type="ECO:0000313" key="6">
    <source>
        <dbReference type="EMBL" id="MSC59054.1"/>
    </source>
</evidence>
<evidence type="ECO:0000313" key="22">
    <source>
        <dbReference type="Proteomes" id="UP000286220"/>
    </source>
</evidence>
<evidence type="ECO:0000313" key="5">
    <source>
        <dbReference type="EMBL" id="MCB6959904.1"/>
    </source>
</evidence>
<protein>
    <submittedName>
        <fullName evidence="4 6">Glycosyltransferase</fullName>
    </submittedName>
    <submittedName>
        <fullName evidence="3">Spore coat polysaccharide biosynthesis protein spsA</fullName>
    </submittedName>
</protein>
<dbReference type="EMBL" id="QSAZ01000001">
    <property type="protein sequence ID" value="RGW89718.1"/>
    <property type="molecule type" value="Genomic_DNA"/>
</dbReference>
<dbReference type="EMBL" id="JAJCJK010000007">
    <property type="protein sequence ID" value="MCB6938007.1"/>
    <property type="molecule type" value="Genomic_DNA"/>
</dbReference>
<dbReference type="Proteomes" id="UP000260642">
    <property type="component" value="Unassembled WGS sequence"/>
</dbReference>
<dbReference type="Proteomes" id="UP000286220">
    <property type="component" value="Unassembled WGS sequence"/>
</dbReference>
<dbReference type="Proteomes" id="UP000095673">
    <property type="component" value="Unassembled WGS sequence"/>
</dbReference>
<reference evidence="6 24" key="3">
    <citation type="journal article" date="2019" name="Nat. Med.">
        <title>A library of human gut bacterial isolates paired with longitudinal multiomics data enables mechanistic microbiome research.</title>
        <authorList>
            <person name="Poyet M."/>
            <person name="Groussin M."/>
            <person name="Gibbons S.M."/>
            <person name="Avila-Pacheco J."/>
            <person name="Jiang X."/>
            <person name="Kearney S.M."/>
            <person name="Perrotta A.R."/>
            <person name="Berdy B."/>
            <person name="Zhao S."/>
            <person name="Lieberman T.D."/>
            <person name="Swanson P.K."/>
            <person name="Smith M."/>
            <person name="Roesemann S."/>
            <person name="Alexander J.E."/>
            <person name="Rich S.A."/>
            <person name="Livny J."/>
            <person name="Vlamakis H."/>
            <person name="Clish C."/>
            <person name="Bullock K."/>
            <person name="Deik A."/>
            <person name="Scott J."/>
            <person name="Pierce K.A."/>
            <person name="Xavier R.J."/>
            <person name="Alm E.J."/>
        </authorList>
    </citation>
    <scope>NUCLEOTIDE SEQUENCE [LARGE SCALE GENOMIC DNA]</scope>
    <source>
        <strain evidence="6 24">BIOML-A11</strain>
    </source>
</reference>
<evidence type="ECO:0000313" key="23">
    <source>
        <dbReference type="Proteomes" id="UP000324325"/>
    </source>
</evidence>
<reference evidence="14 23" key="4">
    <citation type="submission" date="2019-08" db="EMBL/GenBank/DDBJ databases">
        <authorList>
            <person name="Duncan S."/>
            <person name="Walker A."/>
        </authorList>
    </citation>
    <scope>NUCLEOTIDE SEQUENCE [LARGE SCALE GENOMIC DNA]</scope>
    <source>
        <strain evidence="14 23">L2-21</strain>
    </source>
</reference>
<dbReference type="EMBL" id="QSOB01000002">
    <property type="protein sequence ID" value="RGI70472.1"/>
    <property type="molecule type" value="Genomic_DNA"/>
</dbReference>
<proteinExistence type="predicted"/>
<dbReference type="Proteomes" id="UP000324325">
    <property type="component" value="Unassembled WGS sequence"/>
</dbReference>
<evidence type="ECO:0000313" key="17">
    <source>
        <dbReference type="Proteomes" id="UP000260642"/>
    </source>
</evidence>
<dbReference type="Proteomes" id="UP001193756">
    <property type="component" value="Unassembled WGS sequence"/>
</dbReference>
<dbReference type="EMBL" id="JAJCJQ010000002">
    <property type="protein sequence ID" value="MCB6959904.1"/>
    <property type="molecule type" value="Genomic_DNA"/>
</dbReference>
<evidence type="ECO:0000313" key="20">
    <source>
        <dbReference type="Proteomes" id="UP000266698"/>
    </source>
</evidence>
<sequence length="314" mass="36218">MHSTDKIAILMATYNGEKYICQQIDSILSQTCKDWELYIHDDGSTDNTIAAVESYVEKYPDKIHLIDGKSTGGAKYNFFYLFSQVEAPYYMTCDQDDVWLEKKIELTYDKMLAIEKTDGKELKSGLPCLVYTELCVVDSELNTIADTMSEYQSLDCHKRTINQFILQNSVTGCTMMVNRALRDIMLRITDIDNTIMHDWWAALVAAQFGKTAFIDEPTILYRQHGDNSLGALGINKLSYIVRRVWQKKQIQESMRLGRLQAREFAKTYNLPDDSLAARYAALEGKSRRVRQRFYKENDMYKTGTMRRLGQAVWG</sequence>
<dbReference type="PANTHER" id="PTHR22916:SF3">
    <property type="entry name" value="UDP-GLCNAC:BETAGAL BETA-1,3-N-ACETYLGLUCOSAMINYLTRANSFERASE-LIKE PROTEIN 1"/>
    <property type="match status" value="1"/>
</dbReference>
<evidence type="ECO:0000313" key="21">
    <source>
        <dbReference type="Proteomes" id="UP000283683"/>
    </source>
</evidence>
<evidence type="ECO:0000313" key="15">
    <source>
        <dbReference type="Proteomes" id="UP000095602"/>
    </source>
</evidence>
<dbReference type="PANTHER" id="PTHR22916">
    <property type="entry name" value="GLYCOSYLTRANSFERASE"/>
    <property type="match status" value="1"/>
</dbReference>
<dbReference type="InterPro" id="IPR001173">
    <property type="entry name" value="Glyco_trans_2-like"/>
</dbReference>
<dbReference type="Proteomes" id="UP001197741">
    <property type="component" value="Unassembled WGS sequence"/>
</dbReference>
<reference evidence="7" key="7">
    <citation type="submission" date="2020-02" db="EMBL/GenBank/DDBJ databases">
        <authorList>
            <person name="Littmann E."/>
            <person name="Sorbara M."/>
        </authorList>
    </citation>
    <scope>NUCLEOTIDE SEQUENCE</scope>
    <source>
        <strain evidence="7">MSK.16.45</strain>
    </source>
</reference>
<evidence type="ECO:0000313" key="19">
    <source>
        <dbReference type="Proteomes" id="UP000261052"/>
    </source>
</evidence>
<name>A0A174J159_9FIRM</name>
<evidence type="ECO:0000313" key="2">
    <source>
        <dbReference type="EMBL" id="CUM75272.1"/>
    </source>
</evidence>
<dbReference type="Proteomes" id="UP000095602">
    <property type="component" value="Unassembled WGS sequence"/>
</dbReference>
<evidence type="ECO:0000313" key="8">
    <source>
        <dbReference type="EMBL" id="RGI70472.1"/>
    </source>
</evidence>
<evidence type="ECO:0000313" key="24">
    <source>
        <dbReference type="Proteomes" id="UP000479563"/>
    </source>
</evidence>
<dbReference type="EMBL" id="QRPB01000010">
    <property type="protein sequence ID" value="RHL78691.1"/>
    <property type="molecule type" value="Genomic_DNA"/>
</dbReference>
<dbReference type="Proteomes" id="UP001197684">
    <property type="component" value="Unassembled WGS sequence"/>
</dbReference>
<accession>A0A174J159</accession>
<evidence type="ECO:0000313" key="12">
    <source>
        <dbReference type="EMBL" id="RHA90605.1"/>
    </source>
</evidence>
<reference evidence="17 18" key="2">
    <citation type="submission" date="2018-08" db="EMBL/GenBank/DDBJ databases">
        <title>A genome reference for cultivated species of the human gut microbiota.</title>
        <authorList>
            <person name="Zou Y."/>
            <person name="Xue W."/>
            <person name="Luo G."/>
        </authorList>
    </citation>
    <scope>NUCLEOTIDE SEQUENCE [LARGE SCALE GENOMIC DNA]</scope>
    <source>
        <strain evidence="11 21">AF06-19</strain>
        <strain evidence="13 20">AF36-2BH</strain>
        <strain evidence="12 22">AM42-17AT</strain>
        <strain evidence="10 18">OM05-6AA</strain>
        <strain evidence="9 19">TF11-15AC</strain>
        <strain evidence="8 17">TM10-3</strain>
    </source>
</reference>
<dbReference type="EMBL" id="QSFZ01000013">
    <property type="protein sequence ID" value="RHA90605.1"/>
    <property type="molecule type" value="Genomic_DNA"/>
</dbReference>
<evidence type="ECO:0000313" key="18">
    <source>
        <dbReference type="Proteomes" id="UP000260970"/>
    </source>
</evidence>
<reference evidence="15 16" key="1">
    <citation type="submission" date="2015-09" db="EMBL/GenBank/DDBJ databases">
        <authorList>
            <consortium name="Pathogen Informatics"/>
        </authorList>
    </citation>
    <scope>NUCLEOTIDE SEQUENCE [LARGE SCALE GENOMIC DNA]</scope>
    <source>
        <strain evidence="3 15">2789STDY5834884</strain>
        <strain evidence="2 16">2789STDY5834968</strain>
    </source>
</reference>
<evidence type="ECO:0000313" key="4">
    <source>
        <dbReference type="EMBL" id="MCB6938007.1"/>
    </source>
</evidence>
<dbReference type="Gene3D" id="3.90.550.10">
    <property type="entry name" value="Spore Coat Polysaccharide Biosynthesis Protein SpsA, Chain A"/>
    <property type="match status" value="1"/>
</dbReference>
<dbReference type="Proteomes" id="UP000283683">
    <property type="component" value="Unassembled WGS sequence"/>
</dbReference>
<evidence type="ECO:0000313" key="10">
    <source>
        <dbReference type="EMBL" id="RGN25567.1"/>
    </source>
</evidence>
<evidence type="ECO:0000313" key="16">
    <source>
        <dbReference type="Proteomes" id="UP000095673"/>
    </source>
</evidence>
<organism evidence="3 15">
    <name type="scientific">Agathobacter rectalis</name>
    <dbReference type="NCBI Taxonomy" id="39491"/>
    <lineage>
        <taxon>Bacteria</taxon>
        <taxon>Bacillati</taxon>
        <taxon>Bacillota</taxon>
        <taxon>Clostridia</taxon>
        <taxon>Lachnospirales</taxon>
        <taxon>Lachnospiraceae</taxon>
        <taxon>Agathobacter</taxon>
    </lineage>
</organism>
<dbReference type="EMBL" id="QSQP01000002">
    <property type="protein sequence ID" value="RGK45050.1"/>
    <property type="molecule type" value="Genomic_DNA"/>
</dbReference>
<dbReference type="RefSeq" id="WP_055237002.1">
    <property type="nucleotide sequence ID" value="NZ_CYXM01000001.1"/>
</dbReference>
<dbReference type="CDD" id="cd04196">
    <property type="entry name" value="GT_2_like_d"/>
    <property type="match status" value="1"/>
</dbReference>
<dbReference type="EMBL" id="QSUG01000002">
    <property type="protein sequence ID" value="RGN25567.1"/>
    <property type="molecule type" value="Genomic_DNA"/>
</dbReference>
<evidence type="ECO:0000313" key="14">
    <source>
        <dbReference type="EMBL" id="TYL58087.1"/>
    </source>
</evidence>
<evidence type="ECO:0000313" key="13">
    <source>
        <dbReference type="EMBL" id="RHL78691.1"/>
    </source>
</evidence>
<evidence type="ECO:0000313" key="7">
    <source>
        <dbReference type="EMBL" id="NSC76559.1"/>
    </source>
</evidence>
<dbReference type="EMBL" id="WKQP01000002">
    <property type="protein sequence ID" value="MSC59054.1"/>
    <property type="molecule type" value="Genomic_DNA"/>
</dbReference>
<evidence type="ECO:0000313" key="3">
    <source>
        <dbReference type="EMBL" id="CUO93434.1"/>
    </source>
</evidence>
<dbReference type="EMBL" id="CZAJ01000010">
    <property type="protein sequence ID" value="CUO93434.1"/>
    <property type="molecule type" value="Genomic_DNA"/>
</dbReference>
<dbReference type="Proteomes" id="UP000260970">
    <property type="component" value="Unassembled WGS sequence"/>
</dbReference>
<reference evidence="7" key="6">
    <citation type="journal article" date="2020" name="Cell Host Microbe">
        <title>Functional and Genomic Variation between Human-Derived Isolates of Lachnospiraceae Reveals Inter- and Intra-Species Diversity.</title>
        <authorList>
            <person name="Sorbara M.T."/>
            <person name="Littmann E.R."/>
            <person name="Fontana E."/>
            <person name="Moody T.U."/>
            <person name="Kohout C.E."/>
            <person name="Gjonbalaj M."/>
            <person name="Eaton V."/>
            <person name="Seok R."/>
            <person name="Leiner I.M."/>
            <person name="Pamer E.G."/>
        </authorList>
    </citation>
    <scope>NUCLEOTIDE SEQUENCE</scope>
    <source>
        <strain evidence="7">MSK.16.45</strain>
    </source>
</reference>
<dbReference type="SUPFAM" id="SSF53448">
    <property type="entry name" value="Nucleotide-diphospho-sugar transferases"/>
    <property type="match status" value="1"/>
</dbReference>
<reference evidence="14 23" key="5">
    <citation type="submission" date="2019-09" db="EMBL/GenBank/DDBJ databases">
        <title>Strain-level analysis of Eubacterium rectale using genomes from metagenomes.</title>
        <authorList>
            <person name="Karcher N."/>
            <person name="Segata N."/>
        </authorList>
    </citation>
    <scope>NUCLEOTIDE SEQUENCE [LARGE SCALE GENOMIC DNA]</scope>
    <source>
        <strain evidence="14 23">L2-21</strain>
    </source>
</reference>